<dbReference type="PANTHER" id="PTHR24401">
    <property type="entry name" value="SI:CH211-243P7.3-RELATED"/>
    <property type="match status" value="1"/>
</dbReference>
<dbReference type="AlphaFoldDB" id="A0A9D4HB82"/>
<feature type="transmembrane region" description="Helical" evidence="1">
    <location>
        <begin position="237"/>
        <end position="259"/>
    </location>
</feature>
<name>A0A9D4HB82_DREPO</name>
<accession>A0A9D4HB82</accession>
<organism evidence="2 3">
    <name type="scientific">Dreissena polymorpha</name>
    <name type="common">Zebra mussel</name>
    <name type="synonym">Mytilus polymorpha</name>
    <dbReference type="NCBI Taxonomy" id="45954"/>
    <lineage>
        <taxon>Eukaryota</taxon>
        <taxon>Metazoa</taxon>
        <taxon>Spiralia</taxon>
        <taxon>Lophotrochozoa</taxon>
        <taxon>Mollusca</taxon>
        <taxon>Bivalvia</taxon>
        <taxon>Autobranchia</taxon>
        <taxon>Heteroconchia</taxon>
        <taxon>Euheterodonta</taxon>
        <taxon>Imparidentia</taxon>
        <taxon>Neoheterodontei</taxon>
        <taxon>Myida</taxon>
        <taxon>Dreissenoidea</taxon>
        <taxon>Dreissenidae</taxon>
        <taxon>Dreissena</taxon>
    </lineage>
</organism>
<comment type="caution">
    <text evidence="2">The sequence shown here is derived from an EMBL/GenBank/DDBJ whole genome shotgun (WGS) entry which is preliminary data.</text>
</comment>
<evidence type="ECO:0000313" key="3">
    <source>
        <dbReference type="Proteomes" id="UP000828390"/>
    </source>
</evidence>
<dbReference type="PANTHER" id="PTHR24401:SF29">
    <property type="entry name" value="SI:CH211-243P7.3-RELATED"/>
    <property type="match status" value="1"/>
</dbReference>
<reference evidence="2" key="2">
    <citation type="submission" date="2020-11" db="EMBL/GenBank/DDBJ databases">
        <authorList>
            <person name="McCartney M.A."/>
            <person name="Auch B."/>
            <person name="Kono T."/>
            <person name="Mallez S."/>
            <person name="Becker A."/>
            <person name="Gohl D.M."/>
            <person name="Silverstein K.A.T."/>
            <person name="Koren S."/>
            <person name="Bechman K.B."/>
            <person name="Herman A."/>
            <person name="Abrahante J.E."/>
            <person name="Garbe J."/>
        </authorList>
    </citation>
    <scope>NUCLEOTIDE SEQUENCE</scope>
    <source>
        <strain evidence="2">Duluth1</strain>
        <tissue evidence="2">Whole animal</tissue>
    </source>
</reference>
<dbReference type="Proteomes" id="UP000828390">
    <property type="component" value="Unassembled WGS sequence"/>
</dbReference>
<keyword evidence="1" id="KW-1133">Transmembrane helix</keyword>
<proteinExistence type="predicted"/>
<reference evidence="2" key="1">
    <citation type="journal article" date="2019" name="bioRxiv">
        <title>The Genome of the Zebra Mussel, Dreissena polymorpha: A Resource for Invasive Species Research.</title>
        <authorList>
            <person name="McCartney M.A."/>
            <person name="Auch B."/>
            <person name="Kono T."/>
            <person name="Mallez S."/>
            <person name="Zhang Y."/>
            <person name="Obille A."/>
            <person name="Becker A."/>
            <person name="Abrahante J.E."/>
            <person name="Garbe J."/>
            <person name="Badalamenti J.P."/>
            <person name="Herman A."/>
            <person name="Mangelson H."/>
            <person name="Liachko I."/>
            <person name="Sullivan S."/>
            <person name="Sone E.D."/>
            <person name="Koren S."/>
            <person name="Silverstein K.A.T."/>
            <person name="Beckman K.B."/>
            <person name="Gohl D.M."/>
        </authorList>
    </citation>
    <scope>NUCLEOTIDE SEQUENCE</scope>
    <source>
        <strain evidence="2">Duluth1</strain>
        <tissue evidence="2">Whole animal</tissue>
    </source>
</reference>
<evidence type="ECO:0000313" key="2">
    <source>
        <dbReference type="EMBL" id="KAH3828587.1"/>
    </source>
</evidence>
<evidence type="ECO:0008006" key="4">
    <source>
        <dbReference type="Google" id="ProtNLM"/>
    </source>
</evidence>
<keyword evidence="1" id="KW-0472">Membrane</keyword>
<dbReference type="EMBL" id="JAIWYP010000005">
    <property type="protein sequence ID" value="KAH3828587.1"/>
    <property type="molecule type" value="Genomic_DNA"/>
</dbReference>
<evidence type="ECO:0000256" key="1">
    <source>
        <dbReference type="SAM" id="Phobius"/>
    </source>
</evidence>
<protein>
    <recommendedName>
        <fullName evidence="4">Transposase</fullName>
    </recommendedName>
</protein>
<sequence>MTSIEGCGLDDMVKGLVKRYSEADVLPPILLYTDCDCCGKSALMDIFRTAWPDLVVRLDVWHFIRRLAVGVTTDTHRLYATFMGQLSAAIFCWDKSDLNLLKEAKRQQLIQANITDPSDSDVSVRLDRKELSLHCRRMTRSTEVIRERIQAVLELFGGDSGRDTMGVPLFHERIWELWKQQQKHVECIQDPKGVQLYTQTGTLKKGGVVLPVYRCARGSTSLESFHLHLQRFIPGKIYLCSFFCVLIKGINILIAIIAFKVQCHTK</sequence>
<gene>
    <name evidence="2" type="ORF">DPMN_130569</name>
</gene>
<keyword evidence="1" id="KW-0812">Transmembrane</keyword>
<keyword evidence="3" id="KW-1185">Reference proteome</keyword>